<dbReference type="EMBL" id="OZ075128">
    <property type="protein sequence ID" value="CAL4958033.1"/>
    <property type="molecule type" value="Genomic_DNA"/>
</dbReference>
<keyword evidence="6" id="KW-1185">Reference proteome</keyword>
<evidence type="ECO:0000256" key="2">
    <source>
        <dbReference type="ARBA" id="ARBA00022729"/>
    </source>
</evidence>
<dbReference type="GO" id="GO:0016020">
    <property type="term" value="C:membrane"/>
    <property type="evidence" value="ECO:0007669"/>
    <property type="project" value="UniProtKB-SubCell"/>
</dbReference>
<reference evidence="5 6" key="2">
    <citation type="submission" date="2024-10" db="EMBL/GenBank/DDBJ databases">
        <authorList>
            <person name="Ryan C."/>
        </authorList>
    </citation>
    <scope>NUCLEOTIDE SEQUENCE [LARGE SCALE GENOMIC DNA]</scope>
</reference>
<feature type="chain" id="PRO_5044752725" description="Wall-associated receptor kinase galacturonan-binding domain-containing protein" evidence="3">
    <location>
        <begin position="27"/>
        <end position="236"/>
    </location>
</feature>
<accession>A0ABC8Z9T1</accession>
<proteinExistence type="predicted"/>
<dbReference type="PANTHER" id="PTHR33138:SF81">
    <property type="entry name" value="OS01G0137200 PROTEIN"/>
    <property type="match status" value="1"/>
</dbReference>
<evidence type="ECO:0000259" key="4">
    <source>
        <dbReference type="Pfam" id="PF13947"/>
    </source>
</evidence>
<sequence length="236" mass="25519">MAPALFLFSWSVWVALPSVLLMPAAAADGQGGEPCLPVLCGNVTISFPFGLVPEDAAVQNSCGGVIGFQVRCRDSTPYLGYYQTQFDMQILSIFYDNASLLIAETGNGSPRGCRIPTANTSSEFRPPFSISPVNQNLIFYNCTKPLSPGGGLVETICRNNTYVSVAAERSDDGHGSYFFLEGCNATVVPVLGRSGETIASNYKELIRDGFLVTWQSPPSGNFTLEYFFFRKNTIGS</sequence>
<evidence type="ECO:0000313" key="6">
    <source>
        <dbReference type="Proteomes" id="UP001497457"/>
    </source>
</evidence>
<protein>
    <recommendedName>
        <fullName evidence="4">Wall-associated receptor kinase galacturonan-binding domain-containing protein</fullName>
    </recommendedName>
</protein>
<reference evidence="6" key="1">
    <citation type="submission" date="2024-06" db="EMBL/GenBank/DDBJ databases">
        <authorList>
            <person name="Ryan C."/>
        </authorList>
    </citation>
    <scope>NUCLEOTIDE SEQUENCE [LARGE SCALE GENOMIC DNA]</scope>
</reference>
<evidence type="ECO:0000256" key="1">
    <source>
        <dbReference type="ARBA" id="ARBA00004167"/>
    </source>
</evidence>
<dbReference type="AlphaFoldDB" id="A0ABC8Z9T1"/>
<feature type="domain" description="Wall-associated receptor kinase galacturonan-binding" evidence="4">
    <location>
        <begin position="35"/>
        <end position="103"/>
    </location>
</feature>
<comment type="subcellular location">
    <subcellularLocation>
        <location evidence="1">Membrane</location>
        <topology evidence="1">Single-pass membrane protein</topology>
    </subcellularLocation>
</comment>
<evidence type="ECO:0000313" key="5">
    <source>
        <dbReference type="EMBL" id="CAL4958033.1"/>
    </source>
</evidence>
<dbReference type="Proteomes" id="UP001497457">
    <property type="component" value="Chromosome 18b"/>
</dbReference>
<feature type="signal peptide" evidence="3">
    <location>
        <begin position="1"/>
        <end position="26"/>
    </location>
</feature>
<dbReference type="Pfam" id="PF13947">
    <property type="entry name" value="GUB_WAK_bind"/>
    <property type="match status" value="1"/>
</dbReference>
<dbReference type="PANTHER" id="PTHR33138">
    <property type="entry name" value="OS01G0690200 PROTEIN"/>
    <property type="match status" value="1"/>
</dbReference>
<keyword evidence="2 3" id="KW-0732">Signal</keyword>
<name>A0ABC8Z9T1_9POAL</name>
<organism evidence="5 6">
    <name type="scientific">Urochloa decumbens</name>
    <dbReference type="NCBI Taxonomy" id="240449"/>
    <lineage>
        <taxon>Eukaryota</taxon>
        <taxon>Viridiplantae</taxon>
        <taxon>Streptophyta</taxon>
        <taxon>Embryophyta</taxon>
        <taxon>Tracheophyta</taxon>
        <taxon>Spermatophyta</taxon>
        <taxon>Magnoliopsida</taxon>
        <taxon>Liliopsida</taxon>
        <taxon>Poales</taxon>
        <taxon>Poaceae</taxon>
        <taxon>PACMAD clade</taxon>
        <taxon>Panicoideae</taxon>
        <taxon>Panicodae</taxon>
        <taxon>Paniceae</taxon>
        <taxon>Melinidinae</taxon>
        <taxon>Urochloa</taxon>
    </lineage>
</organism>
<dbReference type="InterPro" id="IPR025287">
    <property type="entry name" value="WAK_GUB"/>
</dbReference>
<gene>
    <name evidence="5" type="ORF">URODEC1_LOCUS42890</name>
</gene>
<evidence type="ECO:0000256" key="3">
    <source>
        <dbReference type="SAM" id="SignalP"/>
    </source>
</evidence>